<dbReference type="Pfam" id="PF01047">
    <property type="entry name" value="MarR"/>
    <property type="match status" value="1"/>
</dbReference>
<dbReference type="SMART" id="SM00347">
    <property type="entry name" value="HTH_MARR"/>
    <property type="match status" value="1"/>
</dbReference>
<reference evidence="6" key="1">
    <citation type="journal article" date="2019" name="Int. J. Syst. Evol. Microbiol.">
        <title>The Global Catalogue of Microorganisms (GCM) 10K type strain sequencing project: providing services to taxonomists for standard genome sequencing and annotation.</title>
        <authorList>
            <consortium name="The Broad Institute Genomics Platform"/>
            <consortium name="The Broad Institute Genome Sequencing Center for Infectious Disease"/>
            <person name="Wu L."/>
            <person name="Ma J."/>
        </authorList>
    </citation>
    <scope>NUCLEOTIDE SEQUENCE [LARGE SCALE GENOMIC DNA]</scope>
    <source>
        <strain evidence="6">JCM 16929</strain>
    </source>
</reference>
<feature type="domain" description="HTH marR-type" evidence="4">
    <location>
        <begin position="1"/>
        <end position="128"/>
    </location>
</feature>
<dbReference type="PANTHER" id="PTHR33164:SF94">
    <property type="entry name" value="TRANSCRIPTIONAL REGULATORY PROTEIN-RELATED"/>
    <property type="match status" value="1"/>
</dbReference>
<dbReference type="InterPro" id="IPR036390">
    <property type="entry name" value="WH_DNA-bd_sf"/>
</dbReference>
<dbReference type="PROSITE" id="PS01117">
    <property type="entry name" value="HTH_MARR_1"/>
    <property type="match status" value="1"/>
</dbReference>
<comment type="caution">
    <text evidence="5">The sequence shown here is derived from an EMBL/GenBank/DDBJ whole genome shotgun (WGS) entry which is preliminary data.</text>
</comment>
<keyword evidence="1" id="KW-0805">Transcription regulation</keyword>
<dbReference type="InterPro" id="IPR039422">
    <property type="entry name" value="MarR/SlyA-like"/>
</dbReference>
<proteinExistence type="predicted"/>
<protein>
    <recommendedName>
        <fullName evidence="4">HTH marR-type domain-containing protein</fullName>
    </recommendedName>
</protein>
<dbReference type="Proteomes" id="UP001501490">
    <property type="component" value="Unassembled WGS sequence"/>
</dbReference>
<keyword evidence="3" id="KW-0804">Transcription</keyword>
<evidence type="ECO:0000256" key="1">
    <source>
        <dbReference type="ARBA" id="ARBA00023015"/>
    </source>
</evidence>
<name>A0ABP7ADJ7_9ACTN</name>
<dbReference type="SUPFAM" id="SSF46785">
    <property type="entry name" value="Winged helix' DNA-binding domain"/>
    <property type="match status" value="1"/>
</dbReference>
<evidence type="ECO:0000313" key="5">
    <source>
        <dbReference type="EMBL" id="GAA3629959.1"/>
    </source>
</evidence>
<dbReference type="PROSITE" id="PS50995">
    <property type="entry name" value="HTH_MARR_2"/>
    <property type="match status" value="1"/>
</dbReference>
<dbReference type="EMBL" id="BAABAB010000026">
    <property type="protein sequence ID" value="GAA3629959.1"/>
    <property type="molecule type" value="Genomic_DNA"/>
</dbReference>
<dbReference type="InterPro" id="IPR023187">
    <property type="entry name" value="Tscrpt_reg_MarR-type_CS"/>
</dbReference>
<dbReference type="PRINTS" id="PR00598">
    <property type="entry name" value="HTHMARR"/>
</dbReference>
<dbReference type="InterPro" id="IPR036388">
    <property type="entry name" value="WH-like_DNA-bd_sf"/>
</dbReference>
<evidence type="ECO:0000256" key="2">
    <source>
        <dbReference type="ARBA" id="ARBA00023125"/>
    </source>
</evidence>
<evidence type="ECO:0000259" key="4">
    <source>
        <dbReference type="PROSITE" id="PS50995"/>
    </source>
</evidence>
<accession>A0ABP7ADJ7</accession>
<evidence type="ECO:0000313" key="6">
    <source>
        <dbReference type="Proteomes" id="UP001501490"/>
    </source>
</evidence>
<dbReference type="PANTHER" id="PTHR33164">
    <property type="entry name" value="TRANSCRIPTIONAL REGULATOR, MARR FAMILY"/>
    <property type="match status" value="1"/>
</dbReference>
<dbReference type="RefSeq" id="WP_344806996.1">
    <property type="nucleotide sequence ID" value="NZ_BAABAB010000026.1"/>
</dbReference>
<organism evidence="5 6">
    <name type="scientific">Microlunatus ginsengisoli</name>
    <dbReference type="NCBI Taxonomy" id="363863"/>
    <lineage>
        <taxon>Bacteria</taxon>
        <taxon>Bacillati</taxon>
        <taxon>Actinomycetota</taxon>
        <taxon>Actinomycetes</taxon>
        <taxon>Propionibacteriales</taxon>
        <taxon>Propionibacteriaceae</taxon>
        <taxon>Microlunatus</taxon>
    </lineage>
</organism>
<evidence type="ECO:0000256" key="3">
    <source>
        <dbReference type="ARBA" id="ARBA00023163"/>
    </source>
</evidence>
<keyword evidence="6" id="KW-1185">Reference proteome</keyword>
<dbReference type="Gene3D" id="1.10.10.10">
    <property type="entry name" value="Winged helix-like DNA-binding domain superfamily/Winged helix DNA-binding domain"/>
    <property type="match status" value="1"/>
</dbReference>
<dbReference type="InterPro" id="IPR000835">
    <property type="entry name" value="HTH_MarR-typ"/>
</dbReference>
<keyword evidence="2" id="KW-0238">DNA-binding</keyword>
<gene>
    <name evidence="5" type="ORF">GCM10022236_35400</name>
</gene>
<sequence length="140" mass="14922">MIAAARVFAAITAESIAQAGAGVTLPQLRVLVLAADRDRLSATDVAHALAVHLSTASRICDKLVQAGYLNRRDRPEDRRQLELTVTERGTGLLAAVTDHRRAVFERILGGMGPDERAALTDALDTFVAASVPQVGVRDLP</sequence>